<sequence>MGQSDEALDHLNVLLHALPVENMPMTLSELDGYLTGILACPDTIMPSEWLPHVWGETGEADFPDQKAAEETISAVMAHYNSVAEAMAYSLWVEPIYEVDPNSDETLWEPWVDGFTRAMSLRPDAWERLLDQADEETQATMIFLMALQDIYTGRSKFTDDEIDQIDLEAPDLIPNCVATILHQSRPELSRPEPANLPGMPFKAGPRPGRNDPCSCGSGRKYKQCCGRN</sequence>
<dbReference type="EMBL" id="SMUV01000074">
    <property type="protein sequence ID" value="TDK41119.1"/>
    <property type="molecule type" value="Genomic_DNA"/>
</dbReference>
<dbReference type="AlphaFoldDB" id="A0A4R5UQ04"/>
<dbReference type="Gene3D" id="3.10.450.50">
    <property type="match status" value="1"/>
</dbReference>
<dbReference type="InterPro" id="IPR004027">
    <property type="entry name" value="SEC_C_motif"/>
</dbReference>
<dbReference type="OrthoDB" id="1551443at2"/>
<gene>
    <name evidence="2" type="ORF">E1832_20705</name>
</gene>
<reference evidence="2 3" key="1">
    <citation type="submission" date="2019-03" db="EMBL/GenBank/DDBJ databases">
        <title>Ruegeria lutea sp. nov., a novel strain, isolated from marine sediment, the Masan Bay, South Korea.</title>
        <authorList>
            <person name="Kim J."/>
            <person name="Kim D.-Y."/>
            <person name="Lee S.-S."/>
        </authorList>
    </citation>
    <scope>NUCLEOTIDE SEQUENCE [LARGE SCALE GENOMIC DNA]</scope>
    <source>
        <strain evidence="2 3">318-1</strain>
    </source>
</reference>
<proteinExistence type="predicted"/>
<feature type="region of interest" description="Disordered" evidence="1">
    <location>
        <begin position="186"/>
        <end position="212"/>
    </location>
</feature>
<dbReference type="SUPFAM" id="SSF101327">
    <property type="entry name" value="YgfB-like"/>
    <property type="match status" value="1"/>
</dbReference>
<dbReference type="InterPro" id="IPR011978">
    <property type="entry name" value="YgfB-like"/>
</dbReference>
<dbReference type="InterPro" id="IPR036255">
    <property type="entry name" value="YgfB-like_sf"/>
</dbReference>
<dbReference type="PANTHER" id="PTHR33747">
    <property type="entry name" value="UPF0225 PROTEIN SCO1677"/>
    <property type="match status" value="1"/>
</dbReference>
<evidence type="ECO:0000313" key="2">
    <source>
        <dbReference type="EMBL" id="TDK41119.1"/>
    </source>
</evidence>
<dbReference type="PANTHER" id="PTHR33747:SF1">
    <property type="entry name" value="ADENYLATE CYCLASE-ASSOCIATED CAP C-TERMINAL DOMAIN-CONTAINING PROTEIN"/>
    <property type="match status" value="1"/>
</dbReference>
<organism evidence="2 3">
    <name type="scientific">Antarcticimicrobium luteum</name>
    <dbReference type="NCBI Taxonomy" id="2547397"/>
    <lineage>
        <taxon>Bacteria</taxon>
        <taxon>Pseudomonadati</taxon>
        <taxon>Pseudomonadota</taxon>
        <taxon>Alphaproteobacteria</taxon>
        <taxon>Rhodobacterales</taxon>
        <taxon>Paracoccaceae</taxon>
        <taxon>Antarcticimicrobium</taxon>
    </lineage>
</organism>
<dbReference type="Pfam" id="PF03695">
    <property type="entry name" value="UPF0149"/>
    <property type="match status" value="1"/>
</dbReference>
<evidence type="ECO:0000256" key="1">
    <source>
        <dbReference type="SAM" id="MobiDB-lite"/>
    </source>
</evidence>
<dbReference type="Pfam" id="PF02810">
    <property type="entry name" value="SEC-C"/>
    <property type="match status" value="1"/>
</dbReference>
<protein>
    <submittedName>
        <fullName evidence="2">UPF0149 family protein</fullName>
    </submittedName>
</protein>
<accession>A0A4R5UQ04</accession>
<evidence type="ECO:0000313" key="3">
    <source>
        <dbReference type="Proteomes" id="UP000295301"/>
    </source>
</evidence>
<comment type="caution">
    <text evidence="2">The sequence shown here is derived from an EMBL/GenBank/DDBJ whole genome shotgun (WGS) entry which is preliminary data.</text>
</comment>
<dbReference type="SUPFAM" id="SSF103642">
    <property type="entry name" value="Sec-C motif"/>
    <property type="match status" value="1"/>
</dbReference>
<name>A0A4R5UQ04_9RHOB</name>
<dbReference type="NCBIfam" id="TIGR02292">
    <property type="entry name" value="ygfB_yecA"/>
    <property type="match status" value="1"/>
</dbReference>
<keyword evidence="3" id="KW-1185">Reference proteome</keyword>
<dbReference type="RefSeq" id="WP_133361687.1">
    <property type="nucleotide sequence ID" value="NZ_SMUV01000074.1"/>
</dbReference>
<dbReference type="Proteomes" id="UP000295301">
    <property type="component" value="Unassembled WGS sequence"/>
</dbReference>
<dbReference type="Gene3D" id="1.20.120.740">
    <property type="entry name" value="YgfB uncharacterised protein family UPF0149, PF03695"/>
    <property type="match status" value="1"/>
</dbReference>